<evidence type="ECO:0000259" key="7">
    <source>
        <dbReference type="PROSITE" id="PS51123"/>
    </source>
</evidence>
<evidence type="ECO:0000256" key="2">
    <source>
        <dbReference type="ARBA" id="ARBA00023136"/>
    </source>
</evidence>
<dbReference type="Gene3D" id="3.30.1330.60">
    <property type="entry name" value="OmpA-like domain"/>
    <property type="match status" value="1"/>
</dbReference>
<organism evidence="8 9">
    <name type="scientific">Rapidithrix thailandica</name>
    <dbReference type="NCBI Taxonomy" id="413964"/>
    <lineage>
        <taxon>Bacteria</taxon>
        <taxon>Pseudomonadati</taxon>
        <taxon>Bacteroidota</taxon>
        <taxon>Cytophagia</taxon>
        <taxon>Cytophagales</taxon>
        <taxon>Flammeovirgaceae</taxon>
        <taxon>Rapidithrix</taxon>
    </lineage>
</organism>
<dbReference type="PRINTS" id="PR01021">
    <property type="entry name" value="OMPADOMAIN"/>
</dbReference>
<evidence type="ECO:0000313" key="9">
    <source>
        <dbReference type="Proteomes" id="UP001403385"/>
    </source>
</evidence>
<sequence length="567" mass="63689">MGAERAVYRWQPFKGSQQKFRRHPLGQIRDTIITLKNILFIMSKRFTNLRFPGFLVGLLLLGHMAYSQVPNFSMYHYTPFFTNPGEIGAVEDVRIMANYRNQQVDLDENFTSSTFSAYFPMYVGKNRLVFAGSFLNDKSSDLLTTNGGMFALAYSIRTKKHAALSLGIQAGYFQGKIGGSYITDDQYVDGTYDPDIVSGDAVLQNTKGYPAFSGGLYYKVKDKANREKAFIGASIFNINQPDISLIGTRKDPLPMSVKASAGYRIYKGEKFSIMPTGRMVSQAGNTFFNLGSRFGYEVGNQGNGEKKIELGLWYHTNSYGIFSLAYQQENMTIAASFDKPVNMELGKAQNGIVELAISFRLKKKKRNLRSGYTSTEQPDTELKEEEPAKPNTEETEPENNKGGEEEATVPNTEKSDSTETEEVIETLPEEEAVQDTAQVYPGNHQPENLTTEEKALFAQTVKFDFNSDNLDQESKAFLEEVAIVLRNKEHFTIELVGHSCNLGPESVNQELSVKRAGIVKQYLVNRGVKADRITVKGMGESEPLEDNTTQKGREHNRRVEFKIIYEN</sequence>
<keyword evidence="6" id="KW-0812">Transmembrane</keyword>
<name>A0AAW9S5N0_9BACT</name>
<dbReference type="EMBL" id="JBDKWZ010000006">
    <property type="protein sequence ID" value="MEN7548782.1"/>
    <property type="molecule type" value="Genomic_DNA"/>
</dbReference>
<dbReference type="PANTHER" id="PTHR30329">
    <property type="entry name" value="STATOR ELEMENT OF FLAGELLAR MOTOR COMPLEX"/>
    <property type="match status" value="1"/>
</dbReference>
<keyword evidence="9" id="KW-1185">Reference proteome</keyword>
<protein>
    <submittedName>
        <fullName evidence="8">PorP/SprF family type IX secretion system membrane protein</fullName>
    </submittedName>
</protein>
<comment type="caution">
    <text evidence="8">The sequence shown here is derived from an EMBL/GenBank/DDBJ whole genome shotgun (WGS) entry which is preliminary data.</text>
</comment>
<feature type="region of interest" description="Disordered" evidence="5">
    <location>
        <begin position="368"/>
        <end position="421"/>
    </location>
</feature>
<dbReference type="SUPFAM" id="SSF103088">
    <property type="entry name" value="OmpA-like"/>
    <property type="match status" value="1"/>
</dbReference>
<evidence type="ECO:0000256" key="1">
    <source>
        <dbReference type="ARBA" id="ARBA00004442"/>
    </source>
</evidence>
<proteinExistence type="predicted"/>
<keyword evidence="3" id="KW-0998">Cell outer membrane</keyword>
<comment type="subcellular location">
    <subcellularLocation>
        <location evidence="1">Cell outer membrane</location>
    </subcellularLocation>
</comment>
<dbReference type="Pfam" id="PF11751">
    <property type="entry name" value="PorP_SprF"/>
    <property type="match status" value="1"/>
</dbReference>
<dbReference type="Proteomes" id="UP001403385">
    <property type="component" value="Unassembled WGS sequence"/>
</dbReference>
<feature type="transmembrane region" description="Helical" evidence="6">
    <location>
        <begin position="49"/>
        <end position="66"/>
    </location>
</feature>
<evidence type="ECO:0000256" key="4">
    <source>
        <dbReference type="PROSITE-ProRule" id="PRU00473"/>
    </source>
</evidence>
<dbReference type="AlphaFoldDB" id="A0AAW9S5N0"/>
<dbReference type="InterPro" id="IPR036737">
    <property type="entry name" value="OmpA-like_sf"/>
</dbReference>
<dbReference type="GO" id="GO:0009279">
    <property type="term" value="C:cell outer membrane"/>
    <property type="evidence" value="ECO:0007669"/>
    <property type="project" value="UniProtKB-SubCell"/>
</dbReference>
<dbReference type="InterPro" id="IPR050330">
    <property type="entry name" value="Bact_OuterMem_StrucFunc"/>
</dbReference>
<reference evidence="8 9" key="1">
    <citation type="submission" date="2024-04" db="EMBL/GenBank/DDBJ databases">
        <title>Novel genus in family Flammeovirgaceae.</title>
        <authorList>
            <person name="Nguyen T.H."/>
            <person name="Vuong T.Q."/>
            <person name="Le H."/>
            <person name="Kim S.-G."/>
        </authorList>
    </citation>
    <scope>NUCLEOTIDE SEQUENCE [LARGE SCALE GENOMIC DNA]</scope>
    <source>
        <strain evidence="8 9">JCM 23209</strain>
    </source>
</reference>
<accession>A0AAW9S5N0</accession>
<dbReference type="InterPro" id="IPR019861">
    <property type="entry name" value="PorP/SprF_Bacteroidetes"/>
</dbReference>
<dbReference type="Pfam" id="PF00691">
    <property type="entry name" value="OmpA"/>
    <property type="match status" value="1"/>
</dbReference>
<feature type="domain" description="OmpA-like" evidence="7">
    <location>
        <begin position="450"/>
        <end position="567"/>
    </location>
</feature>
<evidence type="ECO:0000256" key="5">
    <source>
        <dbReference type="SAM" id="MobiDB-lite"/>
    </source>
</evidence>
<dbReference type="RefSeq" id="WP_346821559.1">
    <property type="nucleotide sequence ID" value="NZ_JBDKWZ010000006.1"/>
</dbReference>
<dbReference type="CDD" id="cd07185">
    <property type="entry name" value="OmpA_C-like"/>
    <property type="match status" value="1"/>
</dbReference>
<keyword evidence="6" id="KW-1133">Transmembrane helix</keyword>
<dbReference type="InterPro" id="IPR006665">
    <property type="entry name" value="OmpA-like"/>
</dbReference>
<dbReference type="PANTHER" id="PTHR30329:SF21">
    <property type="entry name" value="LIPOPROTEIN YIAD-RELATED"/>
    <property type="match status" value="1"/>
</dbReference>
<dbReference type="NCBIfam" id="TIGR03519">
    <property type="entry name" value="T9SS_PorP_fam"/>
    <property type="match status" value="1"/>
</dbReference>
<keyword evidence="2 4" id="KW-0472">Membrane</keyword>
<evidence type="ECO:0000313" key="8">
    <source>
        <dbReference type="EMBL" id="MEN7548782.1"/>
    </source>
</evidence>
<gene>
    <name evidence="8" type="ORF">AAG747_12750</name>
</gene>
<dbReference type="PROSITE" id="PS51123">
    <property type="entry name" value="OMPA_2"/>
    <property type="match status" value="1"/>
</dbReference>
<dbReference type="InterPro" id="IPR006664">
    <property type="entry name" value="OMP_bac"/>
</dbReference>
<evidence type="ECO:0000256" key="3">
    <source>
        <dbReference type="ARBA" id="ARBA00023237"/>
    </source>
</evidence>
<evidence type="ECO:0000256" key="6">
    <source>
        <dbReference type="SAM" id="Phobius"/>
    </source>
</evidence>
<feature type="compositionally biased region" description="Basic and acidic residues" evidence="5">
    <location>
        <begin position="385"/>
        <end position="404"/>
    </location>
</feature>